<proteinExistence type="predicted"/>
<keyword evidence="2" id="KW-1185">Reference proteome</keyword>
<name>A2EFC5_TRIV3</name>
<sequence>MNSVKAKSLQLTQYILNFIERIPKCCLVESINRESFEIAEELIKSNKSHYLNNDSQIISEIIHNLWSYNNNKNLLEKLLLIALENGFFCNYKDILRNYYITLTERMVEIFITNKEFYHIDLRKFYKDLIESNKGYDFIIKFHGVLFTHGIDLNNISALESALKRPEIVTYCLSEGRYNQESIQNAIILLTNEYCRNYPLIISLINSLDDCNALCKDGIPIWIKVIKNYPYSVFQKLKSLKDYQGVPYMIYVVLQYDVRNYEYIIRGNGFLGNRNYGFTPPIIESRINLKKAIRFGLENNYNNFLDFLDHYLNIKDMIAEIQQEMNSEDRIIIFE</sequence>
<gene>
    <name evidence="1" type="ORF">TVAG_239820</name>
</gene>
<dbReference type="EMBL" id="DS113374">
    <property type="protein sequence ID" value="EAY08622.1"/>
    <property type="molecule type" value="Genomic_DNA"/>
</dbReference>
<dbReference type="RefSeq" id="XP_001320845.1">
    <property type="nucleotide sequence ID" value="XM_001320810.1"/>
</dbReference>
<reference evidence="1" key="2">
    <citation type="journal article" date="2007" name="Science">
        <title>Draft genome sequence of the sexually transmitted pathogen Trichomonas vaginalis.</title>
        <authorList>
            <person name="Carlton J.M."/>
            <person name="Hirt R.P."/>
            <person name="Silva J.C."/>
            <person name="Delcher A.L."/>
            <person name="Schatz M."/>
            <person name="Zhao Q."/>
            <person name="Wortman J.R."/>
            <person name="Bidwell S.L."/>
            <person name="Alsmark U.C.M."/>
            <person name="Besteiro S."/>
            <person name="Sicheritz-Ponten T."/>
            <person name="Noel C.J."/>
            <person name="Dacks J.B."/>
            <person name="Foster P.G."/>
            <person name="Simillion C."/>
            <person name="Van de Peer Y."/>
            <person name="Miranda-Saavedra D."/>
            <person name="Barton G.J."/>
            <person name="Westrop G.D."/>
            <person name="Mueller S."/>
            <person name="Dessi D."/>
            <person name="Fiori P.L."/>
            <person name="Ren Q."/>
            <person name="Paulsen I."/>
            <person name="Zhang H."/>
            <person name="Bastida-Corcuera F.D."/>
            <person name="Simoes-Barbosa A."/>
            <person name="Brown M.T."/>
            <person name="Hayes R.D."/>
            <person name="Mukherjee M."/>
            <person name="Okumura C.Y."/>
            <person name="Schneider R."/>
            <person name="Smith A.J."/>
            <person name="Vanacova S."/>
            <person name="Villalvazo M."/>
            <person name="Haas B.J."/>
            <person name="Pertea M."/>
            <person name="Feldblyum T.V."/>
            <person name="Utterback T.R."/>
            <person name="Shu C.L."/>
            <person name="Osoegawa K."/>
            <person name="de Jong P.J."/>
            <person name="Hrdy I."/>
            <person name="Horvathova L."/>
            <person name="Zubacova Z."/>
            <person name="Dolezal P."/>
            <person name="Malik S.B."/>
            <person name="Logsdon J.M. Jr."/>
            <person name="Henze K."/>
            <person name="Gupta A."/>
            <person name="Wang C.C."/>
            <person name="Dunne R.L."/>
            <person name="Upcroft J.A."/>
            <person name="Upcroft P."/>
            <person name="White O."/>
            <person name="Salzberg S.L."/>
            <person name="Tang P."/>
            <person name="Chiu C.-H."/>
            <person name="Lee Y.-S."/>
            <person name="Embley T.M."/>
            <person name="Coombs G.H."/>
            <person name="Mottram J.C."/>
            <person name="Tachezy J."/>
            <person name="Fraser-Liggett C.M."/>
            <person name="Johnson P.J."/>
        </authorList>
    </citation>
    <scope>NUCLEOTIDE SEQUENCE [LARGE SCALE GENOMIC DNA]</scope>
    <source>
        <strain evidence="1">G3</strain>
    </source>
</reference>
<evidence type="ECO:0000313" key="1">
    <source>
        <dbReference type="EMBL" id="EAY08622.1"/>
    </source>
</evidence>
<dbReference type="SMR" id="A2EFC5"/>
<dbReference type="VEuPathDB" id="TrichDB:TVAGG3_0430780"/>
<dbReference type="AlphaFoldDB" id="A2EFC5"/>
<dbReference type="VEuPathDB" id="TrichDB:TVAG_239820"/>
<dbReference type="InParanoid" id="A2EFC5"/>
<accession>A2EFC5</accession>
<dbReference type="Proteomes" id="UP000001542">
    <property type="component" value="Unassembled WGS sequence"/>
</dbReference>
<evidence type="ECO:0000313" key="2">
    <source>
        <dbReference type="Proteomes" id="UP000001542"/>
    </source>
</evidence>
<dbReference type="KEGG" id="tva:4766526"/>
<protein>
    <submittedName>
        <fullName evidence="1">Uncharacterized protein</fullName>
    </submittedName>
</protein>
<reference evidence="1" key="1">
    <citation type="submission" date="2006-10" db="EMBL/GenBank/DDBJ databases">
        <authorList>
            <person name="Amadeo P."/>
            <person name="Zhao Q."/>
            <person name="Wortman J."/>
            <person name="Fraser-Liggett C."/>
            <person name="Carlton J."/>
        </authorList>
    </citation>
    <scope>NUCLEOTIDE SEQUENCE</scope>
    <source>
        <strain evidence="1">G3</strain>
    </source>
</reference>
<organism evidence="1 2">
    <name type="scientific">Trichomonas vaginalis (strain ATCC PRA-98 / G3)</name>
    <dbReference type="NCBI Taxonomy" id="412133"/>
    <lineage>
        <taxon>Eukaryota</taxon>
        <taxon>Metamonada</taxon>
        <taxon>Parabasalia</taxon>
        <taxon>Trichomonadida</taxon>
        <taxon>Trichomonadidae</taxon>
        <taxon>Trichomonas</taxon>
    </lineage>
</organism>